<protein>
    <submittedName>
        <fullName evidence="1">Uncharacterized protein</fullName>
    </submittedName>
</protein>
<organism evidence="1 2">
    <name type="scientific">Veillonella magna</name>
    <dbReference type="NCBI Taxonomy" id="464322"/>
    <lineage>
        <taxon>Bacteria</taxon>
        <taxon>Bacillati</taxon>
        <taxon>Bacillota</taxon>
        <taxon>Negativicutes</taxon>
        <taxon>Veillonellales</taxon>
        <taxon>Veillonellaceae</taxon>
        <taxon>Veillonella</taxon>
    </lineage>
</organism>
<sequence>MNEFESGTTARETSDTVYEVVFTPVLERPEYQGEPIHGKLLALREAMGEEDFNRYINSLLRITYNGRALWLITRSERNRTLIEGKYLPLIAKIFDVAAPRVFSQP</sequence>
<accession>A0ABS2GGV7</accession>
<name>A0ABS2GGV7_9FIRM</name>
<keyword evidence="2" id="KW-1185">Reference proteome</keyword>
<dbReference type="Proteomes" id="UP000707138">
    <property type="component" value="Unassembled WGS sequence"/>
</dbReference>
<evidence type="ECO:0000313" key="1">
    <source>
        <dbReference type="EMBL" id="MBM6913057.1"/>
    </source>
</evidence>
<proteinExistence type="predicted"/>
<gene>
    <name evidence="1" type="ORF">H6A01_06955</name>
</gene>
<reference evidence="1 2" key="1">
    <citation type="journal article" date="2021" name="Sci. Rep.">
        <title>The distribution of antibiotic resistance genes in chicken gut microbiota commensals.</title>
        <authorList>
            <person name="Juricova H."/>
            <person name="Matiasovicova J."/>
            <person name="Kubasova T."/>
            <person name="Cejkova D."/>
            <person name="Rychlik I."/>
        </authorList>
    </citation>
    <scope>NUCLEOTIDE SEQUENCE [LARGE SCALE GENOMIC DNA]</scope>
    <source>
        <strain evidence="1 2">An537</strain>
    </source>
</reference>
<evidence type="ECO:0000313" key="2">
    <source>
        <dbReference type="Proteomes" id="UP000707138"/>
    </source>
</evidence>
<dbReference type="RefSeq" id="WP_205088041.1">
    <property type="nucleotide sequence ID" value="NZ_CATYZF010000038.1"/>
</dbReference>
<dbReference type="EMBL" id="JACJLA010000011">
    <property type="protein sequence ID" value="MBM6913057.1"/>
    <property type="molecule type" value="Genomic_DNA"/>
</dbReference>
<comment type="caution">
    <text evidence="1">The sequence shown here is derived from an EMBL/GenBank/DDBJ whole genome shotgun (WGS) entry which is preliminary data.</text>
</comment>